<dbReference type="InterPro" id="IPR038606">
    <property type="entry name" value="To_sf"/>
</dbReference>
<evidence type="ECO:0000313" key="2">
    <source>
        <dbReference type="EMBL" id="KAH9638198.1"/>
    </source>
</evidence>
<reference evidence="2" key="1">
    <citation type="journal article" date="2021" name="G3 (Bethesda)">
        <title>Genome and transcriptome analysis of the beet armyworm Spodoptera exigua reveals targets for pest control. .</title>
        <authorList>
            <person name="Simon S."/>
            <person name="Breeschoten T."/>
            <person name="Jansen H.J."/>
            <person name="Dirks R.P."/>
            <person name="Schranz M.E."/>
            <person name="Ros V.I.D."/>
        </authorList>
    </citation>
    <scope>NUCLEOTIDE SEQUENCE</scope>
    <source>
        <strain evidence="2">TB_SE_WUR_2020</strain>
    </source>
</reference>
<dbReference type="PANTHER" id="PTHR11008:SF32">
    <property type="entry name" value="CIRCADIAN CLOCK-CONTROLLED PROTEIN DAYWAKE-RELATED"/>
    <property type="match status" value="1"/>
</dbReference>
<proteinExistence type="predicted"/>
<protein>
    <submittedName>
        <fullName evidence="2">Uncharacterized protein</fullName>
    </submittedName>
</protein>
<feature type="chain" id="PRO_5036858014" evidence="1">
    <location>
        <begin position="19"/>
        <end position="605"/>
    </location>
</feature>
<evidence type="ECO:0000256" key="1">
    <source>
        <dbReference type="SAM" id="SignalP"/>
    </source>
</evidence>
<dbReference type="PANTHER" id="PTHR11008">
    <property type="entry name" value="PROTEIN TAKEOUT-LIKE PROTEIN"/>
    <property type="match status" value="1"/>
</dbReference>
<dbReference type="SMART" id="SM00700">
    <property type="entry name" value="JHBP"/>
    <property type="match status" value="1"/>
</dbReference>
<dbReference type="GO" id="GO:0005615">
    <property type="term" value="C:extracellular space"/>
    <property type="evidence" value="ECO:0007669"/>
    <property type="project" value="TreeGrafter"/>
</dbReference>
<dbReference type="AlphaFoldDB" id="A0A922MKA1"/>
<keyword evidence="1" id="KW-0732">Signal</keyword>
<accession>A0A922MKA1</accession>
<dbReference type="Pfam" id="PF06585">
    <property type="entry name" value="JHBP"/>
    <property type="match status" value="3"/>
</dbReference>
<comment type="caution">
    <text evidence="2">The sequence shown here is derived from an EMBL/GenBank/DDBJ whole genome shotgun (WGS) entry which is preliminary data.</text>
</comment>
<sequence length="605" mass="70413">MLSALLIVVLLFCNCAFNEKCLTESCDRSFKKFIKGKSGAESSDPLHLDPITIDLSKMKYGTKNNFFSGMSNCHVALTRISIENSKFQYNIACPNLTMKTDYDMEGQLSSKDINETGNCVVNFDDYLLRFDGNYGQYNGVDNKIHLQVKTYKFTPDNKARVHYECKKVFCDPDDDICLSNAANERIFPKVIEGIPGVEPSEPLHLPRFEIVLPNLKYSLLNATMFGVKDCSITFKKHVKDSKFEYEPCCPRLTIQSEYEVDGKIDTVSVRGRGTFKITYEELYFHILVSQRKEKLPDNKDHVRILDHTMQLDLRGKHTYEYSNLIFSESGRCVKCNPAVREKYFARFEEITREPLVKAFVDKFMENVRDFHVARPVEELYYKEDNKVDLNKPLIAQAWRKELCSPLDNDCLTQAVKEHVYDKFVRGLNGVESSDPLYTNNIIINRPNFNYTLYRPTLLGMRHCNFMKLRLTQDEVSRVTYELECPNLVLKASYDVKGTMNRIQGEGKDVYKLNITGKYERIMEEDGKLHFHILNYNLELDEHATSSVMYHNLFTRPTGMGEYFGRALEKQTRDYVMKKMLTKYVQNLKDFQRIVPIEEVHFRYVV</sequence>
<dbReference type="EMBL" id="JACEFF010000412">
    <property type="protein sequence ID" value="KAH9638198.1"/>
    <property type="molecule type" value="Genomic_DNA"/>
</dbReference>
<dbReference type="Gene3D" id="3.15.10.30">
    <property type="entry name" value="Haemolymph juvenile hormone binding protein"/>
    <property type="match status" value="3"/>
</dbReference>
<organism evidence="2 3">
    <name type="scientific">Spodoptera exigua</name>
    <name type="common">Beet armyworm</name>
    <name type="synonym">Noctua fulgens</name>
    <dbReference type="NCBI Taxonomy" id="7107"/>
    <lineage>
        <taxon>Eukaryota</taxon>
        <taxon>Metazoa</taxon>
        <taxon>Ecdysozoa</taxon>
        <taxon>Arthropoda</taxon>
        <taxon>Hexapoda</taxon>
        <taxon>Insecta</taxon>
        <taxon>Pterygota</taxon>
        <taxon>Neoptera</taxon>
        <taxon>Endopterygota</taxon>
        <taxon>Lepidoptera</taxon>
        <taxon>Glossata</taxon>
        <taxon>Ditrysia</taxon>
        <taxon>Noctuoidea</taxon>
        <taxon>Noctuidae</taxon>
        <taxon>Amphipyrinae</taxon>
        <taxon>Spodoptera</taxon>
    </lineage>
</organism>
<feature type="signal peptide" evidence="1">
    <location>
        <begin position="1"/>
        <end position="18"/>
    </location>
</feature>
<dbReference type="Proteomes" id="UP000814243">
    <property type="component" value="Unassembled WGS sequence"/>
</dbReference>
<gene>
    <name evidence="2" type="ORF">HF086_005191</name>
</gene>
<name>A0A922MKA1_SPOEX</name>
<dbReference type="InterPro" id="IPR010562">
    <property type="entry name" value="Haemolymph_juvenile_hormone-bd"/>
</dbReference>
<evidence type="ECO:0000313" key="3">
    <source>
        <dbReference type="Proteomes" id="UP000814243"/>
    </source>
</evidence>